<dbReference type="Proteomes" id="UP000545490">
    <property type="component" value="Unassembled WGS sequence"/>
</dbReference>
<dbReference type="RefSeq" id="WP_183605115.1">
    <property type="nucleotide sequence ID" value="NZ_JACIDG010000020.1"/>
</dbReference>
<sequence length="89" mass="10411">MAEQEISYDAIVRAEIAIELINQARAIVTVRVYELEEQDPGAAEELRRRRRDLIELQQSIRVADRDTVENLIAVWGPRVKDEARFWAEF</sequence>
<proteinExistence type="predicted"/>
<dbReference type="EMBL" id="JACIDG010000020">
    <property type="protein sequence ID" value="MBB3918627.1"/>
    <property type="molecule type" value="Genomic_DNA"/>
</dbReference>
<protein>
    <submittedName>
        <fullName evidence="1">Uncharacterized protein</fullName>
    </submittedName>
</protein>
<evidence type="ECO:0000313" key="1">
    <source>
        <dbReference type="EMBL" id="MBB3918627.1"/>
    </source>
</evidence>
<accession>A0A7W6BA67</accession>
<reference evidence="1 2" key="1">
    <citation type="submission" date="2020-08" db="EMBL/GenBank/DDBJ databases">
        <title>Genomic Encyclopedia of Type Strains, Phase IV (KMG-IV): sequencing the most valuable type-strain genomes for metagenomic binning, comparative biology and taxonomic classification.</title>
        <authorList>
            <person name="Goeker M."/>
        </authorList>
    </citation>
    <scope>NUCLEOTIDE SEQUENCE [LARGE SCALE GENOMIC DNA]</scope>
    <source>
        <strain evidence="1 2">DSM 19331</strain>
    </source>
</reference>
<organism evidence="1 2">
    <name type="scientific">Rhizobium fabae</name>
    <dbReference type="NCBI Taxonomy" id="573179"/>
    <lineage>
        <taxon>Bacteria</taxon>
        <taxon>Pseudomonadati</taxon>
        <taxon>Pseudomonadota</taxon>
        <taxon>Alphaproteobacteria</taxon>
        <taxon>Hyphomicrobiales</taxon>
        <taxon>Rhizobiaceae</taxon>
        <taxon>Rhizobium/Agrobacterium group</taxon>
        <taxon>Rhizobium</taxon>
    </lineage>
</organism>
<gene>
    <name evidence="1" type="ORF">GGQ65_005967</name>
</gene>
<dbReference type="AlphaFoldDB" id="A0A7W6BA67"/>
<evidence type="ECO:0000313" key="2">
    <source>
        <dbReference type="Proteomes" id="UP000545490"/>
    </source>
</evidence>
<comment type="caution">
    <text evidence="1">The sequence shown here is derived from an EMBL/GenBank/DDBJ whole genome shotgun (WGS) entry which is preliminary data.</text>
</comment>
<name>A0A7W6BA67_9HYPH</name>